<keyword evidence="2" id="KW-1185">Reference proteome</keyword>
<comment type="caution">
    <text evidence="1">The sequence shown here is derived from an EMBL/GenBank/DDBJ whole genome shotgun (WGS) entry which is preliminary data.</text>
</comment>
<accession>A0ACA9SAD2</accession>
<evidence type="ECO:0000313" key="1">
    <source>
        <dbReference type="EMBL" id="CAG8833466.1"/>
    </source>
</evidence>
<feature type="non-terminal residue" evidence="1">
    <location>
        <position position="161"/>
    </location>
</feature>
<organism evidence="1 2">
    <name type="scientific">Racocetra persica</name>
    <dbReference type="NCBI Taxonomy" id="160502"/>
    <lineage>
        <taxon>Eukaryota</taxon>
        <taxon>Fungi</taxon>
        <taxon>Fungi incertae sedis</taxon>
        <taxon>Mucoromycota</taxon>
        <taxon>Glomeromycotina</taxon>
        <taxon>Glomeromycetes</taxon>
        <taxon>Diversisporales</taxon>
        <taxon>Gigasporaceae</taxon>
        <taxon>Racocetra</taxon>
    </lineage>
</organism>
<proteinExistence type="predicted"/>
<name>A0ACA9SAD2_9GLOM</name>
<protein>
    <submittedName>
        <fullName evidence="1">30368_t:CDS:1</fullName>
    </submittedName>
</protein>
<gene>
    <name evidence="1" type="ORF">RPERSI_LOCUS28836</name>
</gene>
<evidence type="ECO:0000313" key="2">
    <source>
        <dbReference type="Proteomes" id="UP000789920"/>
    </source>
</evidence>
<dbReference type="EMBL" id="CAJVQC010106573">
    <property type="protein sequence ID" value="CAG8833466.1"/>
    <property type="molecule type" value="Genomic_DNA"/>
</dbReference>
<sequence length="161" mass="18117">MSKRSTEELEHSETLVAPKAPFGKHNQNGESSKVEESIGEFEDPWEDEFETESEIEDTETGSDGENAMEIEESEDQVYLPGQELGEGEALEADQSVYEMLHSLNVKWPCLSFDILHDSLGEERKMYPATAYIVAGTQADKPNKNELMVMKMSQLHKTQNDG</sequence>
<reference evidence="1" key="1">
    <citation type="submission" date="2021-06" db="EMBL/GenBank/DDBJ databases">
        <authorList>
            <person name="Kallberg Y."/>
            <person name="Tangrot J."/>
            <person name="Rosling A."/>
        </authorList>
    </citation>
    <scope>NUCLEOTIDE SEQUENCE</scope>
    <source>
        <strain evidence="1">MA461A</strain>
    </source>
</reference>
<dbReference type="Proteomes" id="UP000789920">
    <property type="component" value="Unassembled WGS sequence"/>
</dbReference>